<name>A0A246K2J4_9SPHN</name>
<evidence type="ECO:0000313" key="2">
    <source>
        <dbReference type="Proteomes" id="UP000197361"/>
    </source>
</evidence>
<dbReference type="AlphaFoldDB" id="A0A246K2J4"/>
<accession>A0A246K2J4</accession>
<reference evidence="1 2" key="1">
    <citation type="journal article" date="2010" name="Int. J. Syst. Evol. Microbiol.">
        <title>Sphingopyxis bauzanensis sp. nov., a psychrophilic bacterium isolated from soil.</title>
        <authorList>
            <person name="Zhang D.C."/>
            <person name="Liu H.C."/>
            <person name="Xin Y.H."/>
            <person name="Zhou Y.G."/>
            <person name="Schinner F."/>
            <person name="Margesin R."/>
        </authorList>
    </citation>
    <scope>NUCLEOTIDE SEQUENCE [LARGE SCALE GENOMIC DNA]</scope>
    <source>
        <strain evidence="1 2">DSM 22271</strain>
    </source>
</reference>
<keyword evidence="2" id="KW-1185">Reference proteome</keyword>
<dbReference type="EMBL" id="NISK01000001">
    <property type="protein sequence ID" value="OWQ99618.1"/>
    <property type="molecule type" value="Genomic_DNA"/>
</dbReference>
<organism evidence="1 2">
    <name type="scientific">Sphingopyxis bauzanensis</name>
    <dbReference type="NCBI Taxonomy" id="651663"/>
    <lineage>
        <taxon>Bacteria</taxon>
        <taxon>Pseudomonadati</taxon>
        <taxon>Pseudomonadota</taxon>
        <taxon>Alphaproteobacteria</taxon>
        <taxon>Sphingomonadales</taxon>
        <taxon>Sphingomonadaceae</taxon>
        <taxon>Sphingopyxis</taxon>
    </lineage>
</organism>
<gene>
    <name evidence="1" type="ORF">CDQ92_05835</name>
</gene>
<evidence type="ECO:0000313" key="1">
    <source>
        <dbReference type="EMBL" id="OWQ99618.1"/>
    </source>
</evidence>
<protein>
    <submittedName>
        <fullName evidence="1">Uncharacterized protein</fullName>
    </submittedName>
</protein>
<proteinExistence type="predicted"/>
<comment type="caution">
    <text evidence="1">The sequence shown here is derived from an EMBL/GenBank/DDBJ whole genome shotgun (WGS) entry which is preliminary data.</text>
</comment>
<dbReference type="Proteomes" id="UP000197361">
    <property type="component" value="Unassembled WGS sequence"/>
</dbReference>
<sequence>MAKDSERLVKNWAFDGGIHFLNWHQNYSDRYLNSSDMDVAYAYYAAFPGCCDVTLPAYLDPKIVSSNESEDRIYESLKPNPGYWVVDVRVWRKLTRPENPRPTESLTRGFLTVTIR</sequence>